<keyword evidence="4" id="KW-1185">Reference proteome</keyword>
<keyword evidence="1" id="KW-0732">Signal</keyword>
<evidence type="ECO:0000256" key="1">
    <source>
        <dbReference type="SAM" id="SignalP"/>
    </source>
</evidence>
<dbReference type="eggNOG" id="ENOG502ZCD0">
    <property type="taxonomic scope" value="Bacteria"/>
</dbReference>
<dbReference type="STRING" id="319236.BST91_04570"/>
<evidence type="ECO:0000313" key="4">
    <source>
        <dbReference type="Proteomes" id="UP000029221"/>
    </source>
</evidence>
<evidence type="ECO:0000259" key="2">
    <source>
        <dbReference type="Pfam" id="PF18935"/>
    </source>
</evidence>
<feature type="domain" description="DUF5683" evidence="2">
    <location>
        <begin position="49"/>
        <end position="198"/>
    </location>
</feature>
<feature type="signal peptide" evidence="1">
    <location>
        <begin position="1"/>
        <end position="19"/>
    </location>
</feature>
<feature type="chain" id="PRO_5001861461" description="DUF5683 domain-containing protein" evidence="1">
    <location>
        <begin position="20"/>
        <end position="198"/>
    </location>
</feature>
<reference evidence="3" key="1">
    <citation type="journal article" date="2014" name="Genome Announc.">
        <title>Draft Genome Sequences of Marine Flavobacterium Nonlabens Strains NR17, NR24, NR27, NR32, NR33, and Ara13.</title>
        <authorList>
            <person name="Nakanishi M."/>
            <person name="Meirelles P."/>
            <person name="Suzuki R."/>
            <person name="Takatani N."/>
            <person name="Mino S."/>
            <person name="Suda W."/>
            <person name="Oshima K."/>
            <person name="Hattori M."/>
            <person name="Ohkuma M."/>
            <person name="Hosokawa M."/>
            <person name="Miyashita K."/>
            <person name="Thompson F.L."/>
            <person name="Niwa A."/>
            <person name="Sawabe T."/>
            <person name="Sawabe T."/>
        </authorList>
    </citation>
    <scope>NUCLEOTIDE SEQUENCE [LARGE SCALE GENOMIC DNA]</scope>
    <source>
        <strain evidence="3">JCM 19294</strain>
    </source>
</reference>
<evidence type="ECO:0000313" key="3">
    <source>
        <dbReference type="EMBL" id="GAK97150.1"/>
    </source>
</evidence>
<organism evidence="3 4">
    <name type="scientific">Nonlabens tegetincola</name>
    <dbReference type="NCBI Taxonomy" id="323273"/>
    <lineage>
        <taxon>Bacteria</taxon>
        <taxon>Pseudomonadati</taxon>
        <taxon>Bacteroidota</taxon>
        <taxon>Flavobacteriia</taxon>
        <taxon>Flavobacteriales</taxon>
        <taxon>Flavobacteriaceae</taxon>
        <taxon>Nonlabens</taxon>
    </lineage>
</organism>
<comment type="caution">
    <text evidence="3">The sequence shown here is derived from an EMBL/GenBank/DDBJ whole genome shotgun (WGS) entry which is preliminary data.</text>
</comment>
<dbReference type="RefSeq" id="WP_042278692.1">
    <property type="nucleotide sequence ID" value="NZ_BBML01000004.1"/>
</dbReference>
<protein>
    <recommendedName>
        <fullName evidence="2">DUF5683 domain-containing protein</fullName>
    </recommendedName>
</protein>
<name>A0A090Q2B0_9FLAO</name>
<dbReference type="AlphaFoldDB" id="A0A090Q2B0"/>
<dbReference type="EMBL" id="BBML01000004">
    <property type="protein sequence ID" value="GAK97150.1"/>
    <property type="molecule type" value="Genomic_DNA"/>
</dbReference>
<sequence length="198" mass="22260">MVKHLVYIFIILSSVWCHAQDDSNDTPEKQDLNTVLVAKDTLPIVYDANRPSKAAFYSAILPGMGQVYNKKYWKVPIAYGLIGTSVYFYIRNDNEYNRLRDAFKIRLAGGTNDEFSDENGNPIISTQGLERAQKVSQRNKELSLLLAAAAYVLQIIDANVDGHLSQFSVDRNLAVLPYIDYNNLSAGSNFGFSLTYNF</sequence>
<gene>
    <name evidence="3" type="ORF">JCM19294_656</name>
</gene>
<dbReference type="Pfam" id="PF18935">
    <property type="entry name" value="DUF5683"/>
    <property type="match status" value="1"/>
</dbReference>
<proteinExistence type="predicted"/>
<accession>A0A090Q2B0</accession>
<dbReference type="InterPro" id="IPR043738">
    <property type="entry name" value="DUF5683"/>
</dbReference>
<dbReference type="Proteomes" id="UP000029221">
    <property type="component" value="Unassembled WGS sequence"/>
</dbReference>